<protein>
    <submittedName>
        <fullName evidence="2">Uncharacterized protein</fullName>
    </submittedName>
</protein>
<dbReference type="AlphaFoldDB" id="A0A6A1W8H0"/>
<feature type="compositionally biased region" description="Basic and acidic residues" evidence="1">
    <location>
        <begin position="190"/>
        <end position="202"/>
    </location>
</feature>
<dbReference type="EMBL" id="RXIC02000021">
    <property type="protein sequence ID" value="KAB1220357.1"/>
    <property type="molecule type" value="Genomic_DNA"/>
</dbReference>
<feature type="compositionally biased region" description="Polar residues" evidence="1">
    <location>
        <begin position="203"/>
        <end position="217"/>
    </location>
</feature>
<gene>
    <name evidence="2" type="ORF">CJ030_MR3G009817</name>
</gene>
<dbReference type="OrthoDB" id="1737932at2759"/>
<accession>A0A6A1W8H0</accession>
<comment type="caution">
    <text evidence="2">The sequence shown here is derived from an EMBL/GenBank/DDBJ whole genome shotgun (WGS) entry which is preliminary data.</text>
</comment>
<evidence type="ECO:0000313" key="3">
    <source>
        <dbReference type="Proteomes" id="UP000516437"/>
    </source>
</evidence>
<proteinExistence type="predicted"/>
<dbReference type="Proteomes" id="UP000516437">
    <property type="component" value="Chromosome 3"/>
</dbReference>
<organism evidence="2 3">
    <name type="scientific">Morella rubra</name>
    <name type="common">Chinese bayberry</name>
    <dbReference type="NCBI Taxonomy" id="262757"/>
    <lineage>
        <taxon>Eukaryota</taxon>
        <taxon>Viridiplantae</taxon>
        <taxon>Streptophyta</taxon>
        <taxon>Embryophyta</taxon>
        <taxon>Tracheophyta</taxon>
        <taxon>Spermatophyta</taxon>
        <taxon>Magnoliopsida</taxon>
        <taxon>eudicotyledons</taxon>
        <taxon>Gunneridae</taxon>
        <taxon>Pentapetalae</taxon>
        <taxon>rosids</taxon>
        <taxon>fabids</taxon>
        <taxon>Fagales</taxon>
        <taxon>Myricaceae</taxon>
        <taxon>Morella</taxon>
    </lineage>
</organism>
<reference evidence="2 3" key="1">
    <citation type="journal article" date="2019" name="Plant Biotechnol. J.">
        <title>The red bayberry genome and genetic basis of sex determination.</title>
        <authorList>
            <person name="Jia H.M."/>
            <person name="Jia H.J."/>
            <person name="Cai Q.L."/>
            <person name="Wang Y."/>
            <person name="Zhao H.B."/>
            <person name="Yang W.F."/>
            <person name="Wang G.Y."/>
            <person name="Li Y.H."/>
            <person name="Zhan D.L."/>
            <person name="Shen Y.T."/>
            <person name="Niu Q.F."/>
            <person name="Chang L."/>
            <person name="Qiu J."/>
            <person name="Zhao L."/>
            <person name="Xie H.B."/>
            <person name="Fu W.Y."/>
            <person name="Jin J."/>
            <person name="Li X.W."/>
            <person name="Jiao Y."/>
            <person name="Zhou C.C."/>
            <person name="Tu T."/>
            <person name="Chai C.Y."/>
            <person name="Gao J.L."/>
            <person name="Fan L.J."/>
            <person name="van de Weg E."/>
            <person name="Wang J.Y."/>
            <person name="Gao Z.S."/>
        </authorList>
    </citation>
    <scope>NUCLEOTIDE SEQUENCE [LARGE SCALE GENOMIC DNA]</scope>
    <source>
        <tissue evidence="2">Leaves</tissue>
    </source>
</reference>
<feature type="region of interest" description="Disordered" evidence="1">
    <location>
        <begin position="184"/>
        <end position="219"/>
    </location>
</feature>
<name>A0A6A1W8H0_9ROSI</name>
<keyword evidence="3" id="KW-1185">Reference proteome</keyword>
<sequence>MEFIVRNVPITFSPNKLARFLNYERDLTSFSNLPLIEDGRPTKTEVFQMMLGEDTIILDGSYMIHWQLRPFWWIMHLILCSNIDPKKHTAELSYVWAEFMYLISLPYGILLTEFLHVIMVPKGVDEPEAIPLGAINKTMLSKSLAQARQALNATRRLEEARLQIEEMRARQLEYEALLVKQSDMEQTMEEQQRKKNEEHQKMMQEQQRNLGKQQEQRIQLIAEQMHEQLMEKIRQLQSRSTPKRKFG</sequence>
<evidence type="ECO:0000256" key="1">
    <source>
        <dbReference type="SAM" id="MobiDB-lite"/>
    </source>
</evidence>
<evidence type="ECO:0000313" key="2">
    <source>
        <dbReference type="EMBL" id="KAB1220357.1"/>
    </source>
</evidence>